<evidence type="ECO:0000313" key="2">
    <source>
        <dbReference type="EMBL" id="OAY74639.1"/>
    </source>
</evidence>
<evidence type="ECO:0000313" key="3">
    <source>
        <dbReference type="Proteomes" id="UP000092600"/>
    </source>
</evidence>
<name>A0A199VC19_ANACO</name>
<sequence>MWNEVLGRGLRLNGSVDWRPGSLTARGERIVKERLIEALDLIEKEFGGLHLVENGNGKLVENNEISCSDVNVAGNDPPPARKKGSNNNKKKTKALPPTTPQMPQILLNQMLQSSSDQLSQTGSIQMPHQPGLSEIEVF</sequence>
<comment type="caution">
    <text evidence="2">The sequence shown here is derived from an EMBL/GenBank/DDBJ whole genome shotgun (WGS) entry which is preliminary data.</text>
</comment>
<feature type="region of interest" description="Disordered" evidence="1">
    <location>
        <begin position="70"/>
        <end position="138"/>
    </location>
</feature>
<dbReference type="AlphaFoldDB" id="A0A199VC19"/>
<reference evidence="2 3" key="1">
    <citation type="journal article" date="2016" name="DNA Res.">
        <title>The draft genome of MD-2 pineapple using hybrid error correction of long reads.</title>
        <authorList>
            <person name="Redwan R.M."/>
            <person name="Saidin A."/>
            <person name="Kumar S.V."/>
        </authorList>
    </citation>
    <scope>NUCLEOTIDE SEQUENCE [LARGE SCALE GENOMIC DNA]</scope>
    <source>
        <strain evidence="3">cv. MD2</strain>
        <tissue evidence="2">Leaf</tissue>
    </source>
</reference>
<organism evidence="2 3">
    <name type="scientific">Ananas comosus</name>
    <name type="common">Pineapple</name>
    <name type="synonym">Ananas ananas</name>
    <dbReference type="NCBI Taxonomy" id="4615"/>
    <lineage>
        <taxon>Eukaryota</taxon>
        <taxon>Viridiplantae</taxon>
        <taxon>Streptophyta</taxon>
        <taxon>Embryophyta</taxon>
        <taxon>Tracheophyta</taxon>
        <taxon>Spermatophyta</taxon>
        <taxon>Magnoliopsida</taxon>
        <taxon>Liliopsida</taxon>
        <taxon>Poales</taxon>
        <taxon>Bromeliaceae</taxon>
        <taxon>Bromelioideae</taxon>
        <taxon>Ananas</taxon>
    </lineage>
</organism>
<protein>
    <submittedName>
        <fullName evidence="2">Uncharacterized protein</fullName>
    </submittedName>
</protein>
<dbReference type="Gramene" id="Aco014034.1.mrna1">
    <property type="protein sequence ID" value="Aco014034.1.mrna1"/>
    <property type="gene ID" value="Aco014034.1.path1"/>
</dbReference>
<accession>A0A199VC19</accession>
<evidence type="ECO:0000256" key="1">
    <source>
        <dbReference type="SAM" id="MobiDB-lite"/>
    </source>
</evidence>
<feature type="compositionally biased region" description="Low complexity" evidence="1">
    <location>
        <begin position="106"/>
        <end position="120"/>
    </location>
</feature>
<proteinExistence type="predicted"/>
<dbReference type="Proteomes" id="UP000092600">
    <property type="component" value="Unassembled WGS sequence"/>
</dbReference>
<dbReference type="EMBL" id="LSRQ01002333">
    <property type="protein sequence ID" value="OAY74639.1"/>
    <property type="molecule type" value="Genomic_DNA"/>
</dbReference>
<gene>
    <name evidence="2" type="ORF">ACMD2_02354</name>
</gene>
<feature type="compositionally biased region" description="Basic residues" evidence="1">
    <location>
        <begin position="80"/>
        <end position="93"/>
    </location>
</feature>